<organism evidence="1 2">
    <name type="scientific">Portunus trituberculatus</name>
    <name type="common">Swimming crab</name>
    <name type="synonym">Neptunus trituberculatus</name>
    <dbReference type="NCBI Taxonomy" id="210409"/>
    <lineage>
        <taxon>Eukaryota</taxon>
        <taxon>Metazoa</taxon>
        <taxon>Ecdysozoa</taxon>
        <taxon>Arthropoda</taxon>
        <taxon>Crustacea</taxon>
        <taxon>Multicrustacea</taxon>
        <taxon>Malacostraca</taxon>
        <taxon>Eumalacostraca</taxon>
        <taxon>Eucarida</taxon>
        <taxon>Decapoda</taxon>
        <taxon>Pleocyemata</taxon>
        <taxon>Brachyura</taxon>
        <taxon>Eubrachyura</taxon>
        <taxon>Portunoidea</taxon>
        <taxon>Portunidae</taxon>
        <taxon>Portuninae</taxon>
        <taxon>Portunus</taxon>
    </lineage>
</organism>
<keyword evidence="2" id="KW-1185">Reference proteome</keyword>
<dbReference type="AlphaFoldDB" id="A0A5B7JPX4"/>
<reference evidence="1 2" key="1">
    <citation type="submission" date="2019-05" db="EMBL/GenBank/DDBJ databases">
        <title>Another draft genome of Portunus trituberculatus and its Hox gene families provides insights of decapod evolution.</title>
        <authorList>
            <person name="Jeong J.-H."/>
            <person name="Song I."/>
            <person name="Kim S."/>
            <person name="Choi T."/>
            <person name="Kim D."/>
            <person name="Ryu S."/>
            <person name="Kim W."/>
        </authorList>
    </citation>
    <scope>NUCLEOTIDE SEQUENCE [LARGE SCALE GENOMIC DNA]</scope>
    <source>
        <tissue evidence="1">Muscle</tissue>
    </source>
</reference>
<evidence type="ECO:0000313" key="1">
    <source>
        <dbReference type="EMBL" id="MPC96386.1"/>
    </source>
</evidence>
<sequence>MLPNPQLTRATWGCGSVIPQRRGGAVGAAMTRVISLGRLAWLGTKYLSGAIMTDREVRP</sequence>
<evidence type="ECO:0000313" key="2">
    <source>
        <dbReference type="Proteomes" id="UP000324222"/>
    </source>
</evidence>
<name>A0A5B7JPX4_PORTR</name>
<proteinExistence type="predicted"/>
<dbReference type="EMBL" id="VSRR010105805">
    <property type="protein sequence ID" value="MPC96386.1"/>
    <property type="molecule type" value="Genomic_DNA"/>
</dbReference>
<gene>
    <name evidence="1" type="ORF">E2C01_091645</name>
</gene>
<comment type="caution">
    <text evidence="1">The sequence shown here is derived from an EMBL/GenBank/DDBJ whole genome shotgun (WGS) entry which is preliminary data.</text>
</comment>
<protein>
    <submittedName>
        <fullName evidence="1">Uncharacterized protein</fullName>
    </submittedName>
</protein>
<dbReference type="Proteomes" id="UP000324222">
    <property type="component" value="Unassembled WGS sequence"/>
</dbReference>
<accession>A0A5B7JPX4</accession>